<name>A0AAE1FYM6_PETCI</name>
<evidence type="ECO:0000313" key="2">
    <source>
        <dbReference type="EMBL" id="KAK3881926.1"/>
    </source>
</evidence>
<accession>A0AAE1FYM6</accession>
<evidence type="ECO:0000313" key="3">
    <source>
        <dbReference type="Proteomes" id="UP001286313"/>
    </source>
</evidence>
<organism evidence="2 3">
    <name type="scientific">Petrolisthes cinctipes</name>
    <name type="common">Flat porcelain crab</name>
    <dbReference type="NCBI Taxonomy" id="88211"/>
    <lineage>
        <taxon>Eukaryota</taxon>
        <taxon>Metazoa</taxon>
        <taxon>Ecdysozoa</taxon>
        <taxon>Arthropoda</taxon>
        <taxon>Crustacea</taxon>
        <taxon>Multicrustacea</taxon>
        <taxon>Malacostraca</taxon>
        <taxon>Eumalacostraca</taxon>
        <taxon>Eucarida</taxon>
        <taxon>Decapoda</taxon>
        <taxon>Pleocyemata</taxon>
        <taxon>Anomura</taxon>
        <taxon>Galatheoidea</taxon>
        <taxon>Porcellanidae</taxon>
        <taxon>Petrolisthes</taxon>
    </lineage>
</organism>
<keyword evidence="3" id="KW-1185">Reference proteome</keyword>
<protein>
    <submittedName>
        <fullName evidence="2">Uncharacterized protein</fullName>
    </submittedName>
</protein>
<comment type="caution">
    <text evidence="2">The sequence shown here is derived from an EMBL/GenBank/DDBJ whole genome shotgun (WGS) entry which is preliminary data.</text>
</comment>
<proteinExistence type="predicted"/>
<sequence>MGGGSRAASPIGTARNFTPAPCLDLGLQDYYQDRPLGLVEEPGPRLLLGYHSPQDVIDRQVWAEAGSFLGVGLRNRIEHCQTHGAPHLHNYSNPPSLHSHHQWRATAGVYLAQRMSQSRSQQRRDVSRCTCSASPRLGSPSLSNTSYASGQDQGSGGGDPQLRRPPPAPGDCS</sequence>
<evidence type="ECO:0000256" key="1">
    <source>
        <dbReference type="SAM" id="MobiDB-lite"/>
    </source>
</evidence>
<reference evidence="2" key="1">
    <citation type="submission" date="2023-10" db="EMBL/GenBank/DDBJ databases">
        <title>Genome assemblies of two species of porcelain crab, Petrolisthes cinctipes and Petrolisthes manimaculis (Anomura: Porcellanidae).</title>
        <authorList>
            <person name="Angst P."/>
        </authorList>
    </citation>
    <scope>NUCLEOTIDE SEQUENCE</scope>
    <source>
        <strain evidence="2">PB745_01</strain>
        <tissue evidence="2">Gill</tissue>
    </source>
</reference>
<gene>
    <name evidence="2" type="ORF">Pcinc_013651</name>
</gene>
<dbReference type="Proteomes" id="UP001286313">
    <property type="component" value="Unassembled WGS sequence"/>
</dbReference>
<dbReference type="EMBL" id="JAWQEG010001160">
    <property type="protein sequence ID" value="KAK3881926.1"/>
    <property type="molecule type" value="Genomic_DNA"/>
</dbReference>
<feature type="compositionally biased region" description="Pro residues" evidence="1">
    <location>
        <begin position="163"/>
        <end position="173"/>
    </location>
</feature>
<feature type="region of interest" description="Disordered" evidence="1">
    <location>
        <begin position="114"/>
        <end position="173"/>
    </location>
</feature>
<dbReference type="AlphaFoldDB" id="A0AAE1FYM6"/>